<feature type="domain" description="Glycosyl hydrolase family 13 catalytic" evidence="13">
    <location>
        <begin position="254"/>
        <end position="610"/>
    </location>
</feature>
<organism evidence="14 15">
    <name type="scientific">Acetivibrio straminisolvens JCM 21531</name>
    <dbReference type="NCBI Taxonomy" id="1294263"/>
    <lineage>
        <taxon>Bacteria</taxon>
        <taxon>Bacillati</taxon>
        <taxon>Bacillota</taxon>
        <taxon>Clostridia</taxon>
        <taxon>Eubacteriales</taxon>
        <taxon>Oscillospiraceae</taxon>
        <taxon>Acetivibrio</taxon>
    </lineage>
</organism>
<reference evidence="14" key="1">
    <citation type="journal article" date="2014" name="Genome Announc.">
        <title>Draft Genome Sequence of Clostridium straminisolvens Strain JCM 21531T, Isolated from a Cellulose-Degrading Bacterial Community.</title>
        <authorList>
            <person name="Yuki M."/>
            <person name="Oshima K."/>
            <person name="Suda W."/>
            <person name="Sakamoto M."/>
            <person name="Kitamura K."/>
            <person name="Iida T."/>
            <person name="Hattori M."/>
            <person name="Ohkuma M."/>
        </authorList>
    </citation>
    <scope>NUCLEOTIDE SEQUENCE [LARGE SCALE GENOMIC DNA]</scope>
    <source>
        <strain evidence="14">JCM 21531</strain>
    </source>
</reference>
<gene>
    <name evidence="11" type="primary">glgB</name>
    <name evidence="14" type="ORF">JCM21531_3260</name>
</gene>
<dbReference type="PANTHER" id="PTHR43651:SF3">
    <property type="entry name" value="1,4-ALPHA-GLUCAN-BRANCHING ENZYME"/>
    <property type="match status" value="1"/>
</dbReference>
<dbReference type="InterPro" id="IPR014756">
    <property type="entry name" value="Ig_E-set"/>
</dbReference>
<feature type="active site" description="Proton donor" evidence="11 12">
    <location>
        <position position="466"/>
    </location>
</feature>
<keyword evidence="10 11" id="KW-0119">Carbohydrate metabolism</keyword>
<dbReference type="STRING" id="1294263.JCM21531_3260"/>
<dbReference type="GO" id="GO:0004553">
    <property type="term" value="F:hydrolase activity, hydrolyzing O-glycosyl compounds"/>
    <property type="evidence" value="ECO:0007669"/>
    <property type="project" value="InterPro"/>
</dbReference>
<dbReference type="GO" id="GO:0003844">
    <property type="term" value="F:1,4-alpha-glucan branching enzyme activity"/>
    <property type="evidence" value="ECO:0007669"/>
    <property type="project" value="UniProtKB-UniRule"/>
</dbReference>
<dbReference type="EC" id="2.4.1.18" evidence="11"/>
<dbReference type="PANTHER" id="PTHR43651">
    <property type="entry name" value="1,4-ALPHA-GLUCAN-BRANCHING ENZYME"/>
    <property type="match status" value="1"/>
</dbReference>
<dbReference type="FunFam" id="2.60.40.1180:FF:000002">
    <property type="entry name" value="1,4-alpha-glucan branching enzyme GlgB"/>
    <property type="match status" value="1"/>
</dbReference>
<dbReference type="InterPro" id="IPR037439">
    <property type="entry name" value="Branching_enzy"/>
</dbReference>
<dbReference type="CDD" id="cd11322">
    <property type="entry name" value="AmyAc_Glg_BE"/>
    <property type="match status" value="1"/>
</dbReference>
<dbReference type="SUPFAM" id="SSF51011">
    <property type="entry name" value="Glycosyl hydrolase domain"/>
    <property type="match status" value="1"/>
</dbReference>
<dbReference type="GO" id="GO:0030245">
    <property type="term" value="P:cellulose catabolic process"/>
    <property type="evidence" value="ECO:0007669"/>
    <property type="project" value="UniProtKB-KW"/>
</dbReference>
<keyword evidence="6 11" id="KW-0328">Glycosyltransferase</keyword>
<dbReference type="NCBIfam" id="NF008967">
    <property type="entry name" value="PRK12313.1"/>
    <property type="match status" value="1"/>
</dbReference>
<comment type="function">
    <text evidence="2 11">Catalyzes the formation of the alpha-1,6-glucosidic linkages in glycogen by scission of a 1,4-alpha-linked oligosaccharide from growing alpha-1,4-glucan chains and the subsequent attachment of the oligosaccharide to the alpha-1,6 position.</text>
</comment>
<dbReference type="SUPFAM" id="SSF51445">
    <property type="entry name" value="(Trans)glycosidases"/>
    <property type="match status" value="1"/>
</dbReference>
<evidence type="ECO:0000256" key="10">
    <source>
        <dbReference type="ARBA" id="ARBA00023277"/>
    </source>
</evidence>
<dbReference type="NCBIfam" id="TIGR01515">
    <property type="entry name" value="branching_enzym"/>
    <property type="match status" value="1"/>
</dbReference>
<evidence type="ECO:0000256" key="5">
    <source>
        <dbReference type="ARBA" id="ARBA00022600"/>
    </source>
</evidence>
<keyword evidence="8" id="KW-0136">Cellulose degradation</keyword>
<dbReference type="Pfam" id="PF02922">
    <property type="entry name" value="CBM_48"/>
    <property type="match status" value="1"/>
</dbReference>
<dbReference type="InterPro" id="IPR013780">
    <property type="entry name" value="Glyco_hydro_b"/>
</dbReference>
<dbReference type="GO" id="GO:0005829">
    <property type="term" value="C:cytosol"/>
    <property type="evidence" value="ECO:0007669"/>
    <property type="project" value="TreeGrafter"/>
</dbReference>
<evidence type="ECO:0000256" key="11">
    <source>
        <dbReference type="HAMAP-Rule" id="MF_00685"/>
    </source>
</evidence>
<dbReference type="Gene3D" id="3.20.20.80">
    <property type="entry name" value="Glycosidases"/>
    <property type="match status" value="1"/>
</dbReference>
<evidence type="ECO:0000313" key="15">
    <source>
        <dbReference type="Proteomes" id="UP000019109"/>
    </source>
</evidence>
<evidence type="ECO:0000256" key="6">
    <source>
        <dbReference type="ARBA" id="ARBA00022676"/>
    </source>
</evidence>
<keyword evidence="15" id="KW-1185">Reference proteome</keyword>
<evidence type="ECO:0000256" key="2">
    <source>
        <dbReference type="ARBA" id="ARBA00002953"/>
    </source>
</evidence>
<dbReference type="Pfam" id="PF22019">
    <property type="entry name" value="GlgB_N"/>
    <property type="match status" value="1"/>
</dbReference>
<name>W4V925_9FIRM</name>
<evidence type="ECO:0000259" key="13">
    <source>
        <dbReference type="SMART" id="SM00642"/>
    </source>
</evidence>
<dbReference type="Proteomes" id="UP000019109">
    <property type="component" value="Unassembled WGS sequence"/>
</dbReference>
<dbReference type="AlphaFoldDB" id="W4V925"/>
<evidence type="ECO:0000256" key="9">
    <source>
        <dbReference type="ARBA" id="ARBA00023056"/>
    </source>
</evidence>
<dbReference type="FunFam" id="2.60.40.10:FF:000169">
    <property type="entry name" value="1,4-alpha-glucan branching enzyme GlgB"/>
    <property type="match status" value="1"/>
</dbReference>
<proteinExistence type="inferred from homology"/>
<evidence type="ECO:0000256" key="4">
    <source>
        <dbReference type="ARBA" id="ARBA00009000"/>
    </source>
</evidence>
<dbReference type="Pfam" id="PF00128">
    <property type="entry name" value="Alpha-amylase"/>
    <property type="match status" value="2"/>
</dbReference>
<dbReference type="InterPro" id="IPR006407">
    <property type="entry name" value="GlgB"/>
</dbReference>
<protein>
    <recommendedName>
        <fullName evidence="11">1,4-alpha-glucan branching enzyme GlgB</fullName>
        <ecNumber evidence="11">2.4.1.18</ecNumber>
    </recommendedName>
    <alternativeName>
        <fullName evidence="11">1,4-alpha-D-glucan:1,4-alpha-D-glucan 6-glucosyl-transferase</fullName>
    </alternativeName>
    <alternativeName>
        <fullName evidence="11">Alpha-(1-&gt;4)-glucan branching enzyme</fullName>
    </alternativeName>
    <alternativeName>
        <fullName evidence="11">Glycogen branching enzyme</fullName>
        <shortName evidence="11">BE</shortName>
    </alternativeName>
</protein>
<dbReference type="InterPro" id="IPR006048">
    <property type="entry name" value="A-amylase/branching_C"/>
</dbReference>
<keyword evidence="7 11" id="KW-0808">Transferase</keyword>
<sequence length="743" mass="87069">MMNTTANIDEVFKVINAEHPDPFSVLGMHRLEPENGMAVRAFLPNAKEIIVEELFGTSAYQMEKVEDRGFFEAVIKDRSDFFKYNLRVTDYEGNSFTFCDPYCFLPVLSDYDLYLFNEGNNHKIYEKLGAHKMTIDGIEGTLFAVWAPCAKRVSVVGNFNQWDGRRHQMRVRGNSGVWELFIPGIGQGEIYKYEIKTPHNELYIKADPYAFYSELRPNTASIVYDIDGYEWNDADWMRERDNSNSFEKPISIYEVHLGSWKRVSNDENGFHSYRELADMLVEYVKYMGYTHIELLPIAEHPFDGSWGYQITGYYAVTSRYGDPKDFMYFVDKCHQNGIGVLIDWVPAHFPKDGHGLARFDGTALYEHYDPKQGEHPDWGTHIFNYGRNEVKNFLISNALFWLDKYHIDGLRVDAVASMLYLDYGKKDGEWIPNRWGGKENVDAIEFMRQLNSTVFQYYPGVMMTAEESTSWALVTKPPFTGGLGFSYKWNMGWMNDFLRYMSMDSVYRKYHQNLITFSLMYAFSENFILVLSHDEVVHGKCSMIEKMPGDYWQKFAGLRASYGYLYGHPGKKLLFMGGEFAQFIEWNYKQSLDWFLLDYDMHKKMQDYVRDLNKLYRSEKALYEVDFHYEGFEWIDCNDTEHSIISFMRKGKDWHDSLIFVCNFTPVPHDDYRIGSPFNTTYDEIFNSDWEKYGGSNVGNFEPIKAEEISMHNKPYSMKLRIPPLATIVLKPRFDEKDKSRLK</sequence>
<dbReference type="GO" id="GO:0005978">
    <property type="term" value="P:glycogen biosynthetic process"/>
    <property type="evidence" value="ECO:0007669"/>
    <property type="project" value="UniProtKB-UniRule"/>
</dbReference>
<dbReference type="InterPro" id="IPR017853">
    <property type="entry name" value="GH"/>
</dbReference>
<dbReference type="FunFam" id="3.20.20.80:FF:000003">
    <property type="entry name" value="1,4-alpha-glucan branching enzyme GlgB"/>
    <property type="match status" value="1"/>
</dbReference>
<accession>W4V925</accession>
<comment type="catalytic activity">
    <reaction evidence="1 11">
        <text>Transfers a segment of a (1-&gt;4)-alpha-D-glucan chain to a primary hydroxy group in a similar glucan chain.</text>
        <dbReference type="EC" id="2.4.1.18"/>
    </reaction>
</comment>
<dbReference type="NCBIfam" id="NF003811">
    <property type="entry name" value="PRK05402.1"/>
    <property type="match status" value="1"/>
</dbReference>
<dbReference type="EMBL" id="BAVR01000043">
    <property type="protein sequence ID" value="GAE89707.1"/>
    <property type="molecule type" value="Genomic_DNA"/>
</dbReference>
<dbReference type="PIRSF" id="PIRSF000463">
    <property type="entry name" value="GlgB"/>
    <property type="match status" value="1"/>
</dbReference>
<evidence type="ECO:0000256" key="7">
    <source>
        <dbReference type="ARBA" id="ARBA00022679"/>
    </source>
</evidence>
<dbReference type="InterPro" id="IPR044143">
    <property type="entry name" value="GlgB_N_E_set_prok"/>
</dbReference>
<dbReference type="Gene3D" id="2.60.40.10">
    <property type="entry name" value="Immunoglobulins"/>
    <property type="match status" value="2"/>
</dbReference>
<keyword evidence="8" id="KW-0624">Polysaccharide degradation</keyword>
<dbReference type="InterPro" id="IPR013783">
    <property type="entry name" value="Ig-like_fold"/>
</dbReference>
<dbReference type="HAMAP" id="MF_00685">
    <property type="entry name" value="GlgB"/>
    <property type="match status" value="1"/>
</dbReference>
<comment type="caution">
    <text evidence="14">The sequence shown here is derived from an EMBL/GenBank/DDBJ whole genome shotgun (WGS) entry which is preliminary data.</text>
</comment>
<dbReference type="Gene3D" id="2.60.40.1180">
    <property type="entry name" value="Golgi alpha-mannosidase II"/>
    <property type="match status" value="1"/>
</dbReference>
<dbReference type="InterPro" id="IPR006047">
    <property type="entry name" value="GH13_cat_dom"/>
</dbReference>
<dbReference type="SUPFAM" id="SSF81296">
    <property type="entry name" value="E set domains"/>
    <property type="match status" value="2"/>
</dbReference>
<evidence type="ECO:0000256" key="8">
    <source>
        <dbReference type="ARBA" id="ARBA00023001"/>
    </source>
</evidence>
<evidence type="ECO:0000256" key="12">
    <source>
        <dbReference type="PIRSR" id="PIRSR000463-1"/>
    </source>
</evidence>
<dbReference type="SMART" id="SM00642">
    <property type="entry name" value="Aamy"/>
    <property type="match status" value="1"/>
</dbReference>
<dbReference type="Pfam" id="PF02806">
    <property type="entry name" value="Alpha-amylase_C"/>
    <property type="match status" value="1"/>
</dbReference>
<evidence type="ECO:0000313" key="14">
    <source>
        <dbReference type="EMBL" id="GAE89707.1"/>
    </source>
</evidence>
<dbReference type="UniPathway" id="UPA00164"/>
<dbReference type="GO" id="GO:0043169">
    <property type="term" value="F:cation binding"/>
    <property type="evidence" value="ECO:0007669"/>
    <property type="project" value="InterPro"/>
</dbReference>
<feature type="active site" description="Nucleophile" evidence="11 12">
    <location>
        <position position="413"/>
    </location>
</feature>
<evidence type="ECO:0000256" key="3">
    <source>
        <dbReference type="ARBA" id="ARBA00004964"/>
    </source>
</evidence>
<keyword evidence="9 11" id="KW-0320">Glycogen biosynthesis</keyword>
<comment type="pathway">
    <text evidence="3 11">Glycan biosynthesis; glycogen biosynthesis.</text>
</comment>
<evidence type="ECO:0000256" key="1">
    <source>
        <dbReference type="ARBA" id="ARBA00000826"/>
    </source>
</evidence>
<dbReference type="InterPro" id="IPR054169">
    <property type="entry name" value="GlgB_N"/>
</dbReference>
<comment type="subunit">
    <text evidence="11">Monomer.</text>
</comment>
<dbReference type="CDD" id="cd02855">
    <property type="entry name" value="E_set_GBE_prok_N"/>
    <property type="match status" value="1"/>
</dbReference>
<keyword evidence="5 11" id="KW-0321">Glycogen metabolism</keyword>
<comment type="similarity">
    <text evidence="4 11">Belongs to the glycosyl hydrolase 13 family. GlgB subfamily.</text>
</comment>
<dbReference type="InterPro" id="IPR004193">
    <property type="entry name" value="Glyco_hydro_13_N"/>
</dbReference>